<feature type="transmembrane region" description="Helical" evidence="7">
    <location>
        <begin position="132"/>
        <end position="152"/>
    </location>
</feature>
<evidence type="ECO:0000256" key="4">
    <source>
        <dbReference type="ARBA" id="ARBA00023136"/>
    </source>
</evidence>
<feature type="domain" description="Rhodopsin" evidence="8">
    <location>
        <begin position="72"/>
        <end position="280"/>
    </location>
</feature>
<dbReference type="PANTHER" id="PTHR33048:SF19">
    <property type="entry name" value="MEMBRANE PROTEIN PTH11-LIKE, PUTATIVE (AFU_ORTHOLOGUE AFUA_1G14080)-RELATED"/>
    <property type="match status" value="1"/>
</dbReference>
<dbReference type="Proteomes" id="UP000433883">
    <property type="component" value="Unassembled WGS sequence"/>
</dbReference>
<evidence type="ECO:0000259" key="8">
    <source>
        <dbReference type="Pfam" id="PF20684"/>
    </source>
</evidence>
<evidence type="ECO:0000256" key="7">
    <source>
        <dbReference type="SAM" id="Phobius"/>
    </source>
</evidence>
<comment type="caution">
    <text evidence="10">The sequence shown here is derived from an EMBL/GenBank/DDBJ whole genome shotgun (WGS) entry which is preliminary data.</text>
</comment>
<evidence type="ECO:0000313" key="11">
    <source>
        <dbReference type="Proteomes" id="UP000433883"/>
    </source>
</evidence>
<feature type="compositionally biased region" description="Basic and acidic residues" evidence="6">
    <location>
        <begin position="379"/>
        <end position="409"/>
    </location>
</feature>
<dbReference type="AlphaFoldDB" id="A0A8H3UUS5"/>
<gene>
    <name evidence="10" type="ORF">BLS_001719</name>
    <name evidence="9" type="ORF">EG328_009173</name>
</gene>
<feature type="transmembrane region" description="Helical" evidence="7">
    <location>
        <begin position="58"/>
        <end position="78"/>
    </location>
</feature>
<feature type="transmembrane region" description="Helical" evidence="7">
    <location>
        <begin position="255"/>
        <end position="275"/>
    </location>
</feature>
<dbReference type="PANTHER" id="PTHR33048">
    <property type="entry name" value="PTH11-LIKE INTEGRAL MEMBRANE PROTEIN (AFU_ORTHOLOGUE AFUA_5G11245)"/>
    <property type="match status" value="1"/>
</dbReference>
<feature type="region of interest" description="Disordered" evidence="6">
    <location>
        <begin position="509"/>
        <end position="560"/>
    </location>
</feature>
<dbReference type="GO" id="GO:0016020">
    <property type="term" value="C:membrane"/>
    <property type="evidence" value="ECO:0007669"/>
    <property type="project" value="UniProtKB-SubCell"/>
</dbReference>
<feature type="region of interest" description="Disordered" evidence="6">
    <location>
        <begin position="1"/>
        <end position="29"/>
    </location>
</feature>
<sequence length="560" mass="62852">MERKIRRGDGPQELITSRHTRRPAVGRPSSTMILPRNLLATAPPEPRTRQSNNPTLLFSWWCTGFAFTIICVRLFGRMVRNNRLFREDKIMLLSLIPLLARMGLVHVILIWGTNNVDLSKGMTDEVIHYRMVGAKLVLASRICYAMFIWMAKFTISEFLKRLTSSFWRPQYEVILRGIRIFLAATFIAVVVATLAECRPFDHYWQVIPDPGPQCRLGYAQLITMGVADVITDLLLVFFPIPIVVRAKAFNIKRKISLVLLFSLSLILVALTAYRVKSVIDHRGRQQYRSVFASGEILAAAAVANAIVIGSYLRDRGVKKPKFKYNSATESTERPTTRRQTIALQSNESDQDLFRDMCYRTPALEGQLEPRAPPMAISPCRRESEASKEKDSFFHESTTDSEESDLKNHVDVPTSPMTSHTRHSYPTKKRTVSFSDVGGLLEDASSRSSTIVPSPTTTHIQDWAPTPSSPRRGSRQILSELGGLLSPILSSYRQPSQEHMRQHSMTSALHANPVIEGIELTPSSPRPKPRPDSGQTLNDVGGLLDSPDQLHTISSLDKPPP</sequence>
<evidence type="ECO:0000313" key="12">
    <source>
        <dbReference type="Proteomes" id="UP000447873"/>
    </source>
</evidence>
<dbReference type="EMBL" id="WNWQ01000141">
    <property type="protein sequence ID" value="KAE9977009.1"/>
    <property type="molecule type" value="Genomic_DNA"/>
</dbReference>
<evidence type="ECO:0000313" key="10">
    <source>
        <dbReference type="EMBL" id="KAE9977009.1"/>
    </source>
</evidence>
<proteinExistence type="inferred from homology"/>
<evidence type="ECO:0000256" key="2">
    <source>
        <dbReference type="ARBA" id="ARBA00022692"/>
    </source>
</evidence>
<dbReference type="InterPro" id="IPR049326">
    <property type="entry name" value="Rhodopsin_dom_fungi"/>
</dbReference>
<keyword evidence="4 7" id="KW-0472">Membrane</keyword>
<reference evidence="10 11" key="1">
    <citation type="submission" date="2019-11" db="EMBL/GenBank/DDBJ databases">
        <title>Venturia inaequalis Genome Resource.</title>
        <authorList>
            <person name="Lichtner F.J."/>
        </authorList>
    </citation>
    <scope>NUCLEOTIDE SEQUENCE [LARGE SCALE GENOMIC DNA]</scope>
    <source>
        <strain evidence="9 12">120213</strain>
        <strain evidence="10">Bline_iso_100314</strain>
    </source>
</reference>
<accession>A0A8H3UUS5</accession>
<evidence type="ECO:0000256" key="6">
    <source>
        <dbReference type="SAM" id="MobiDB-lite"/>
    </source>
</evidence>
<keyword evidence="3 7" id="KW-1133">Transmembrane helix</keyword>
<dbReference type="Proteomes" id="UP000447873">
    <property type="component" value="Unassembled WGS sequence"/>
</dbReference>
<evidence type="ECO:0000256" key="5">
    <source>
        <dbReference type="ARBA" id="ARBA00038359"/>
    </source>
</evidence>
<feature type="region of interest" description="Disordered" evidence="6">
    <location>
        <begin position="444"/>
        <end position="473"/>
    </location>
</feature>
<feature type="region of interest" description="Disordered" evidence="6">
    <location>
        <begin position="323"/>
        <end position="345"/>
    </location>
</feature>
<feature type="transmembrane region" description="Helical" evidence="7">
    <location>
        <begin position="90"/>
        <end position="112"/>
    </location>
</feature>
<name>A0A8H3UUS5_VENIN</name>
<organism evidence="10 11">
    <name type="scientific">Venturia inaequalis</name>
    <name type="common">Apple scab fungus</name>
    <dbReference type="NCBI Taxonomy" id="5025"/>
    <lineage>
        <taxon>Eukaryota</taxon>
        <taxon>Fungi</taxon>
        <taxon>Dikarya</taxon>
        <taxon>Ascomycota</taxon>
        <taxon>Pezizomycotina</taxon>
        <taxon>Dothideomycetes</taxon>
        <taxon>Pleosporomycetidae</taxon>
        <taxon>Venturiales</taxon>
        <taxon>Venturiaceae</taxon>
        <taxon>Venturia</taxon>
    </lineage>
</organism>
<feature type="region of interest" description="Disordered" evidence="6">
    <location>
        <begin position="363"/>
        <end position="426"/>
    </location>
</feature>
<dbReference type="EMBL" id="WNWS01000540">
    <property type="protein sequence ID" value="KAE9966104.1"/>
    <property type="molecule type" value="Genomic_DNA"/>
</dbReference>
<evidence type="ECO:0000256" key="1">
    <source>
        <dbReference type="ARBA" id="ARBA00004141"/>
    </source>
</evidence>
<feature type="transmembrane region" description="Helical" evidence="7">
    <location>
        <begin position="287"/>
        <end position="312"/>
    </location>
</feature>
<comment type="subcellular location">
    <subcellularLocation>
        <location evidence="1">Membrane</location>
        <topology evidence="1">Multi-pass membrane protein</topology>
    </subcellularLocation>
</comment>
<evidence type="ECO:0000313" key="9">
    <source>
        <dbReference type="EMBL" id="KAE9966104.1"/>
    </source>
</evidence>
<feature type="transmembrane region" description="Helical" evidence="7">
    <location>
        <begin position="173"/>
        <end position="195"/>
    </location>
</feature>
<feature type="compositionally biased region" description="Polar residues" evidence="6">
    <location>
        <begin position="445"/>
        <end position="459"/>
    </location>
</feature>
<feature type="transmembrane region" description="Helical" evidence="7">
    <location>
        <begin position="218"/>
        <end position="243"/>
    </location>
</feature>
<dbReference type="Pfam" id="PF20684">
    <property type="entry name" value="Fung_rhodopsin"/>
    <property type="match status" value="1"/>
</dbReference>
<comment type="similarity">
    <text evidence="5">Belongs to the SAT4 family.</text>
</comment>
<keyword evidence="2 7" id="KW-0812">Transmembrane</keyword>
<protein>
    <recommendedName>
        <fullName evidence="8">Rhodopsin domain-containing protein</fullName>
    </recommendedName>
</protein>
<dbReference type="InterPro" id="IPR052337">
    <property type="entry name" value="SAT4-like"/>
</dbReference>
<evidence type="ECO:0000256" key="3">
    <source>
        <dbReference type="ARBA" id="ARBA00022989"/>
    </source>
</evidence>
<feature type="compositionally biased region" description="Basic and acidic residues" evidence="6">
    <location>
        <begin position="1"/>
        <end position="10"/>
    </location>
</feature>